<dbReference type="Gene3D" id="1.20.5.170">
    <property type="match status" value="1"/>
</dbReference>
<sequence>MKKYLKRLVGRRDIEDALQRLDILTQEEARMAAAETLKTTCGVDNKVKDVDEKVEGVDERVQSVNVKVEGIDNKVESVGNKVQGVSDRVTKVDDRVQGVDDKVGTVIEGGKETRTAIQQVANQVTGINRNWLRKNLRKWITPPDPSVNYNTARSAHHTGTAVWCTEGTTFSDWKVSGSLLWIHGKRTLLPSESGSRLR</sequence>
<organism evidence="1 2">
    <name type="scientific">Lactarius akahatsu</name>
    <dbReference type="NCBI Taxonomy" id="416441"/>
    <lineage>
        <taxon>Eukaryota</taxon>
        <taxon>Fungi</taxon>
        <taxon>Dikarya</taxon>
        <taxon>Basidiomycota</taxon>
        <taxon>Agaricomycotina</taxon>
        <taxon>Agaricomycetes</taxon>
        <taxon>Russulales</taxon>
        <taxon>Russulaceae</taxon>
        <taxon>Lactarius</taxon>
    </lineage>
</organism>
<evidence type="ECO:0000313" key="2">
    <source>
        <dbReference type="Proteomes" id="UP001201163"/>
    </source>
</evidence>
<reference evidence="1" key="1">
    <citation type="submission" date="2022-01" db="EMBL/GenBank/DDBJ databases">
        <title>Comparative genomics reveals a dynamic genome evolution in the ectomycorrhizal milk-cap (Lactarius) mushrooms.</title>
        <authorList>
            <consortium name="DOE Joint Genome Institute"/>
            <person name="Lebreton A."/>
            <person name="Tang N."/>
            <person name="Kuo A."/>
            <person name="LaButti K."/>
            <person name="Drula E."/>
            <person name="Barry K."/>
            <person name="Clum A."/>
            <person name="Lipzen A."/>
            <person name="Mousain D."/>
            <person name="Ng V."/>
            <person name="Wang R."/>
            <person name="Wang X."/>
            <person name="Dai Y."/>
            <person name="Henrissat B."/>
            <person name="Grigoriev I.V."/>
            <person name="Guerin-Laguette A."/>
            <person name="Yu F."/>
            <person name="Martin F.M."/>
        </authorList>
    </citation>
    <scope>NUCLEOTIDE SEQUENCE</scope>
    <source>
        <strain evidence="1">QP</strain>
    </source>
</reference>
<dbReference type="AlphaFoldDB" id="A0AAD4LHS5"/>
<evidence type="ECO:0000313" key="1">
    <source>
        <dbReference type="EMBL" id="KAH8992374.1"/>
    </source>
</evidence>
<proteinExistence type="predicted"/>
<protein>
    <submittedName>
        <fullName evidence="1">Uncharacterized protein</fullName>
    </submittedName>
</protein>
<dbReference type="Proteomes" id="UP001201163">
    <property type="component" value="Unassembled WGS sequence"/>
</dbReference>
<gene>
    <name evidence="1" type="ORF">EDB92DRAFT_1857525</name>
</gene>
<accession>A0AAD4LHS5</accession>
<dbReference type="EMBL" id="JAKELL010000022">
    <property type="protein sequence ID" value="KAH8992374.1"/>
    <property type="molecule type" value="Genomic_DNA"/>
</dbReference>
<name>A0AAD4LHS5_9AGAM</name>
<comment type="caution">
    <text evidence="1">The sequence shown here is derived from an EMBL/GenBank/DDBJ whole genome shotgun (WGS) entry which is preliminary data.</text>
</comment>
<keyword evidence="2" id="KW-1185">Reference proteome</keyword>
<dbReference type="SUPFAM" id="SSF57997">
    <property type="entry name" value="Tropomyosin"/>
    <property type="match status" value="1"/>
</dbReference>